<keyword evidence="2" id="KW-1185">Reference proteome</keyword>
<evidence type="ECO:0000313" key="2">
    <source>
        <dbReference type="Proteomes" id="UP000181951"/>
    </source>
</evidence>
<sequence>MTDKVTEDYLRRTRDPHAALGHAMDRITWPPALAAAAGHRLLPRPLFLAAQHLDRAAHDVVQLFGLLTALPDLLFDGDLNRYCAAVGIDARKQRLITSLGGTAPPLYGRADLSYDGQRFQLLEFNVGSEIGGVDRAGTIPRLLARADAFRPFAAAHHLAHLDTDRLVAGALRTAAATVTAQAAPTVALLEAPGGLGRFGPVWQALAELMRGHGIDFLVGEVQHTRRRHGRLTLDGRRLDVVLRCFSAEEILAHPDGEDLVADVLDAHREGTCVLFTPLESALFHNKAALALLSDPRARAALPAAQQDLVDRFLPWTRTLPADPGADRALLEQCMDLREELILKPSAQYGGNGVVAGWETTGDRWRQALHAGHAAGAVVQQRVRPRPEPVADTRTGEIRDWTAVWGLFVAPAGPSGIYARAVPDTAGAVVGMGVNQQARTAGVFTHPAPAAPPGPPCDRP</sequence>
<name>A0A1H8RAM1_9ACTN</name>
<organism evidence="1 2">
    <name type="scientific">Actinacidiphila rubida</name>
    <dbReference type="NCBI Taxonomy" id="310780"/>
    <lineage>
        <taxon>Bacteria</taxon>
        <taxon>Bacillati</taxon>
        <taxon>Actinomycetota</taxon>
        <taxon>Actinomycetes</taxon>
        <taxon>Kitasatosporales</taxon>
        <taxon>Streptomycetaceae</taxon>
        <taxon>Actinacidiphila</taxon>
    </lineage>
</organism>
<dbReference type="SUPFAM" id="SSF56059">
    <property type="entry name" value="Glutathione synthetase ATP-binding domain-like"/>
    <property type="match status" value="1"/>
</dbReference>
<dbReference type="RefSeq" id="WP_075017811.1">
    <property type="nucleotide sequence ID" value="NZ_FODD01000033.1"/>
</dbReference>
<dbReference type="AlphaFoldDB" id="A0A1H8RAM1"/>
<dbReference type="Proteomes" id="UP000181951">
    <property type="component" value="Unassembled WGS sequence"/>
</dbReference>
<reference evidence="1 2" key="1">
    <citation type="submission" date="2016-10" db="EMBL/GenBank/DDBJ databases">
        <authorList>
            <person name="de Groot N.N."/>
        </authorList>
    </citation>
    <scope>NUCLEOTIDE SEQUENCE [LARGE SCALE GENOMIC DNA]</scope>
    <source>
        <strain evidence="1 2">CGMCC 4.2026</strain>
    </source>
</reference>
<gene>
    <name evidence="1" type="ORF">SAMN05216267_103364</name>
</gene>
<proteinExistence type="predicted"/>
<accession>A0A1H8RAM1</accession>
<dbReference type="STRING" id="310780.SAMN05216267_103364"/>
<dbReference type="EMBL" id="FODD01000033">
    <property type="protein sequence ID" value="SEO62973.1"/>
    <property type="molecule type" value="Genomic_DNA"/>
</dbReference>
<protein>
    <submittedName>
        <fullName evidence="1">Uncharacterized protein</fullName>
    </submittedName>
</protein>
<evidence type="ECO:0000313" key="1">
    <source>
        <dbReference type="EMBL" id="SEO62973.1"/>
    </source>
</evidence>